<gene>
    <name evidence="2" type="ORF">SAMN05660653_00374</name>
</gene>
<reference evidence="2 3" key="1">
    <citation type="submission" date="2016-10" db="EMBL/GenBank/DDBJ databases">
        <authorList>
            <person name="de Groot N.N."/>
        </authorList>
    </citation>
    <scope>NUCLEOTIDE SEQUENCE [LARGE SCALE GENOMIC DNA]</scope>
    <source>
        <strain evidence="2 3">ASO4-2</strain>
    </source>
</reference>
<evidence type="ECO:0000313" key="2">
    <source>
        <dbReference type="EMBL" id="SDB08161.1"/>
    </source>
</evidence>
<evidence type="ECO:0000313" key="3">
    <source>
        <dbReference type="Proteomes" id="UP000198771"/>
    </source>
</evidence>
<dbReference type="EMBL" id="FMXO01000002">
    <property type="protein sequence ID" value="SDB08161.1"/>
    <property type="molecule type" value="Genomic_DNA"/>
</dbReference>
<dbReference type="PANTHER" id="PTHR35585">
    <property type="entry name" value="HHE DOMAIN PROTEIN (AFU_ORTHOLOGUE AFUA_4G00730)"/>
    <property type="match status" value="1"/>
</dbReference>
<proteinExistence type="predicted"/>
<organism evidence="2 3">
    <name type="scientific">Desulfonatronum thiosulfatophilum</name>
    <dbReference type="NCBI Taxonomy" id="617002"/>
    <lineage>
        <taxon>Bacteria</taxon>
        <taxon>Pseudomonadati</taxon>
        <taxon>Thermodesulfobacteriota</taxon>
        <taxon>Desulfovibrionia</taxon>
        <taxon>Desulfovibrionales</taxon>
        <taxon>Desulfonatronaceae</taxon>
        <taxon>Desulfonatronum</taxon>
    </lineage>
</organism>
<dbReference type="STRING" id="617002.SAMN05660653_00374"/>
<keyword evidence="3" id="KW-1185">Reference proteome</keyword>
<name>A0A1G6AIA6_9BACT</name>
<dbReference type="RefSeq" id="WP_092116662.1">
    <property type="nucleotide sequence ID" value="NZ_FMXO01000002.1"/>
</dbReference>
<dbReference type="Pfam" id="PF01814">
    <property type="entry name" value="Hemerythrin"/>
    <property type="match status" value="1"/>
</dbReference>
<dbReference type="InterPro" id="IPR012312">
    <property type="entry name" value="Hemerythrin-like"/>
</dbReference>
<feature type="domain" description="Hemerythrin-like" evidence="1">
    <location>
        <begin position="6"/>
        <end position="122"/>
    </location>
</feature>
<dbReference type="AlphaFoldDB" id="A0A1G6AIA6"/>
<protein>
    <submittedName>
        <fullName evidence="2">Hemerythrin HHE cation binding domain-containing protein</fullName>
    </submittedName>
</protein>
<sequence>MPHELLQTIEKEHLNIKELLHKIENKSARAVKTKDDLFMKLKRELIPHMKGEEKHFYPLLMNKKAGKQVGMEAMEEHHAAEMLLKELDQLPTSEENWDAKFAVFAEILRHHIQEEEDNVFDAAQEVLETDELDKAMSAYVEEKKSYDIK</sequence>
<dbReference type="OrthoDB" id="5512987at2"/>
<evidence type="ECO:0000259" key="1">
    <source>
        <dbReference type="Pfam" id="PF01814"/>
    </source>
</evidence>
<dbReference type="PANTHER" id="PTHR35585:SF1">
    <property type="entry name" value="HHE DOMAIN PROTEIN (AFU_ORTHOLOGUE AFUA_4G00730)"/>
    <property type="match status" value="1"/>
</dbReference>
<accession>A0A1G6AIA6</accession>
<dbReference type="Proteomes" id="UP000198771">
    <property type="component" value="Unassembled WGS sequence"/>
</dbReference>
<dbReference type="Gene3D" id="1.20.120.520">
    <property type="entry name" value="nmb1532 protein domain like"/>
    <property type="match status" value="1"/>
</dbReference>